<accession>A0A8D8BNY1</accession>
<protein>
    <submittedName>
        <fullName evidence="2">(northern house mosquito) hypothetical protein</fullName>
    </submittedName>
</protein>
<name>A0A8D8BNY1_CULPI</name>
<organism evidence="2">
    <name type="scientific">Culex pipiens</name>
    <name type="common">House mosquito</name>
    <dbReference type="NCBI Taxonomy" id="7175"/>
    <lineage>
        <taxon>Eukaryota</taxon>
        <taxon>Metazoa</taxon>
        <taxon>Ecdysozoa</taxon>
        <taxon>Arthropoda</taxon>
        <taxon>Hexapoda</taxon>
        <taxon>Insecta</taxon>
        <taxon>Pterygota</taxon>
        <taxon>Neoptera</taxon>
        <taxon>Endopterygota</taxon>
        <taxon>Diptera</taxon>
        <taxon>Nematocera</taxon>
        <taxon>Culicoidea</taxon>
        <taxon>Culicidae</taxon>
        <taxon>Culicinae</taxon>
        <taxon>Culicini</taxon>
        <taxon>Culex</taxon>
        <taxon>Culex</taxon>
    </lineage>
</organism>
<evidence type="ECO:0000313" key="2">
    <source>
        <dbReference type="EMBL" id="CAG6475161.1"/>
    </source>
</evidence>
<feature type="region of interest" description="Disordered" evidence="1">
    <location>
        <begin position="52"/>
        <end position="75"/>
    </location>
</feature>
<feature type="region of interest" description="Disordered" evidence="1">
    <location>
        <begin position="17"/>
        <end position="40"/>
    </location>
</feature>
<evidence type="ECO:0000256" key="1">
    <source>
        <dbReference type="SAM" id="MobiDB-lite"/>
    </source>
</evidence>
<sequence>MRRGKISSFVFTQVLQTLAPNQPPNQSQPEPAGTPSSTRKKNFSALLSSYIFLPQSRRRPRKNRPTHNRNNKKNRAKFANLFVLFLSRETRKILQTCASARVSVSKLRGNLLPTLRCVRRPTGD</sequence>
<reference evidence="2" key="1">
    <citation type="submission" date="2021-05" db="EMBL/GenBank/DDBJ databases">
        <authorList>
            <person name="Alioto T."/>
            <person name="Alioto T."/>
            <person name="Gomez Garrido J."/>
        </authorList>
    </citation>
    <scope>NUCLEOTIDE SEQUENCE</scope>
</reference>
<proteinExistence type="predicted"/>
<dbReference type="EMBL" id="HBUE01076206">
    <property type="protein sequence ID" value="CAG6475161.1"/>
    <property type="molecule type" value="Transcribed_RNA"/>
</dbReference>
<dbReference type="AlphaFoldDB" id="A0A8D8BNY1"/>
<feature type="compositionally biased region" description="Basic residues" evidence="1">
    <location>
        <begin position="56"/>
        <end position="75"/>
    </location>
</feature>